<keyword evidence="3" id="KW-1185">Reference proteome</keyword>
<protein>
    <submittedName>
        <fullName evidence="2">Uncharacterized protein</fullName>
    </submittedName>
</protein>
<dbReference type="PANTHER" id="PTHR35759:SF1">
    <property type="entry name" value="OS07G0673000 PROTEIN"/>
    <property type="match status" value="1"/>
</dbReference>
<proteinExistence type="predicted"/>
<evidence type="ECO:0000313" key="3">
    <source>
        <dbReference type="Proteomes" id="UP000815325"/>
    </source>
</evidence>
<reference evidence="2" key="1">
    <citation type="submission" date="2017-08" db="EMBL/GenBank/DDBJ databases">
        <authorList>
            <person name="Polle J.E."/>
            <person name="Barry K."/>
            <person name="Cushman J."/>
            <person name="Schmutz J."/>
            <person name="Tran D."/>
            <person name="Hathwaick L.T."/>
            <person name="Yim W.C."/>
            <person name="Jenkins J."/>
            <person name="Mckie-Krisberg Z.M."/>
            <person name="Prochnik S."/>
            <person name="Lindquist E."/>
            <person name="Dockter R.B."/>
            <person name="Adam C."/>
            <person name="Molina H."/>
            <person name="Bunkerborg J."/>
            <person name="Jin E."/>
            <person name="Buchheim M."/>
            <person name="Magnuson J."/>
        </authorList>
    </citation>
    <scope>NUCLEOTIDE SEQUENCE</scope>
    <source>
        <strain evidence="2">CCAP 19/18</strain>
    </source>
</reference>
<evidence type="ECO:0000313" key="2">
    <source>
        <dbReference type="EMBL" id="KAF5827819.1"/>
    </source>
</evidence>
<sequence length="398" mass="43928">MMHLAHTRAKAAQSGCTLLRKSFATQEKEAERTTAAVRLSQNLLYVDNCSLSHFLVNSLLRKCFSRQVLRLMDSLNTSKERKPGRHAVLPDHCPSTSTHSWPHKYGMHPVTKFPVPPPPKAWAEIEAIISHKVTMRGMSARDALLPHLTPPIHAVPSTFGPQGDRCQLAPSPMGARFCAPELNTFIAKLFESVAAAAALQSDLPEVELSRYDLFHAHMFLAECFPRDDGRSLSTNANLDPTPASDPARIGSSVNASTDANIDPTHRSRGSHALTEAAGGKEHNLVTRELGLGLLFHCKEYPAFDEADFPYNLGFCQAGSNVKWDAKSFSQRNVLWFKSSMVFLDTGPGSIAHHHLLWPESRELQTVYEEDLGCCIADVTYLRGHQAEHETSLFVSPTG</sequence>
<comment type="caution">
    <text evidence="2">The sequence shown here is derived from an EMBL/GenBank/DDBJ whole genome shotgun (WGS) entry which is preliminary data.</text>
</comment>
<organism evidence="2 3">
    <name type="scientific">Dunaliella salina</name>
    <name type="common">Green alga</name>
    <name type="synonym">Protococcus salinus</name>
    <dbReference type="NCBI Taxonomy" id="3046"/>
    <lineage>
        <taxon>Eukaryota</taxon>
        <taxon>Viridiplantae</taxon>
        <taxon>Chlorophyta</taxon>
        <taxon>core chlorophytes</taxon>
        <taxon>Chlorophyceae</taxon>
        <taxon>CS clade</taxon>
        <taxon>Chlamydomonadales</taxon>
        <taxon>Dunaliellaceae</taxon>
        <taxon>Dunaliella</taxon>
    </lineage>
</organism>
<name>A0ABQ7FZQ0_DUNSA</name>
<evidence type="ECO:0000256" key="1">
    <source>
        <dbReference type="SAM" id="MobiDB-lite"/>
    </source>
</evidence>
<gene>
    <name evidence="2" type="ORF">DUNSADRAFT_18689</name>
</gene>
<dbReference type="PANTHER" id="PTHR35759">
    <property type="entry name" value="BNAA09G03860D PROTEIN"/>
    <property type="match status" value="1"/>
</dbReference>
<feature type="region of interest" description="Disordered" evidence="1">
    <location>
        <begin position="233"/>
        <end position="268"/>
    </location>
</feature>
<dbReference type="EMBL" id="MU070418">
    <property type="protein sequence ID" value="KAF5827819.1"/>
    <property type="molecule type" value="Genomic_DNA"/>
</dbReference>
<dbReference type="Proteomes" id="UP000815325">
    <property type="component" value="Unassembled WGS sequence"/>
</dbReference>
<accession>A0ABQ7FZQ0</accession>